<feature type="region of interest" description="Disordered" evidence="1">
    <location>
        <begin position="83"/>
        <end position="107"/>
    </location>
</feature>
<protein>
    <submittedName>
        <fullName evidence="2">30078_t:CDS:1</fullName>
    </submittedName>
</protein>
<dbReference type="EMBL" id="CAJVQB010000363">
    <property type="protein sequence ID" value="CAG8484472.1"/>
    <property type="molecule type" value="Genomic_DNA"/>
</dbReference>
<accession>A0ABM8VZA0</accession>
<name>A0ABM8VZA0_GIGMA</name>
<comment type="caution">
    <text evidence="2">The sequence shown here is derived from an EMBL/GenBank/DDBJ whole genome shotgun (WGS) entry which is preliminary data.</text>
</comment>
<gene>
    <name evidence="2" type="ORF">GMARGA_LOCUS1408</name>
</gene>
<proteinExistence type="predicted"/>
<dbReference type="Proteomes" id="UP000789901">
    <property type="component" value="Unassembled WGS sequence"/>
</dbReference>
<reference evidence="2 3" key="1">
    <citation type="submission" date="2021-06" db="EMBL/GenBank/DDBJ databases">
        <authorList>
            <person name="Kallberg Y."/>
            <person name="Tangrot J."/>
            <person name="Rosling A."/>
        </authorList>
    </citation>
    <scope>NUCLEOTIDE SEQUENCE [LARGE SCALE GENOMIC DNA]</scope>
    <source>
        <strain evidence="2 3">120-4 pot B 10/14</strain>
    </source>
</reference>
<evidence type="ECO:0000313" key="3">
    <source>
        <dbReference type="Proteomes" id="UP000789901"/>
    </source>
</evidence>
<keyword evidence="3" id="KW-1185">Reference proteome</keyword>
<sequence length="107" mass="12518">MEKEAQIVQNMVIQKLDIEDRKREDSEIPILNKKRKYEDQEDHLEEVQEDPSTNTLSILQQNQNSRLELILSETDMISTIQSKVNKQSEKKGPRTNTIPIIQTEVNK</sequence>
<evidence type="ECO:0000256" key="1">
    <source>
        <dbReference type="SAM" id="MobiDB-lite"/>
    </source>
</evidence>
<organism evidence="2 3">
    <name type="scientific">Gigaspora margarita</name>
    <dbReference type="NCBI Taxonomy" id="4874"/>
    <lineage>
        <taxon>Eukaryota</taxon>
        <taxon>Fungi</taxon>
        <taxon>Fungi incertae sedis</taxon>
        <taxon>Mucoromycota</taxon>
        <taxon>Glomeromycotina</taxon>
        <taxon>Glomeromycetes</taxon>
        <taxon>Diversisporales</taxon>
        <taxon>Gigasporaceae</taxon>
        <taxon>Gigaspora</taxon>
    </lineage>
</organism>
<feature type="compositionally biased region" description="Polar residues" evidence="1">
    <location>
        <begin position="94"/>
        <end position="107"/>
    </location>
</feature>
<evidence type="ECO:0000313" key="2">
    <source>
        <dbReference type="EMBL" id="CAG8484472.1"/>
    </source>
</evidence>